<evidence type="ECO:0000313" key="2">
    <source>
        <dbReference type="EMBL" id="CAG8546230.1"/>
    </source>
</evidence>
<accession>A0A9N9AYH6</accession>
<evidence type="ECO:0000259" key="1">
    <source>
        <dbReference type="Pfam" id="PF22693"/>
    </source>
</evidence>
<dbReference type="OrthoDB" id="2338512at2759"/>
<dbReference type="Proteomes" id="UP000789508">
    <property type="component" value="Unassembled WGS sequence"/>
</dbReference>
<dbReference type="AlphaFoldDB" id="A0A9N9AYH6"/>
<evidence type="ECO:0000313" key="3">
    <source>
        <dbReference type="Proteomes" id="UP000789508"/>
    </source>
</evidence>
<comment type="caution">
    <text evidence="2">The sequence shown here is derived from an EMBL/GenBank/DDBJ whole genome shotgun (WGS) entry which is preliminary data.</text>
</comment>
<gene>
    <name evidence="2" type="ORF">ALEPTO_LOCUS5653</name>
</gene>
<proteinExistence type="predicted"/>
<protein>
    <submittedName>
        <fullName evidence="2">14463_t:CDS:1</fullName>
    </submittedName>
</protein>
<dbReference type="InterPro" id="IPR054586">
    <property type="entry name" value="MACPF_1_fungal"/>
</dbReference>
<organism evidence="2 3">
    <name type="scientific">Ambispora leptoticha</name>
    <dbReference type="NCBI Taxonomy" id="144679"/>
    <lineage>
        <taxon>Eukaryota</taxon>
        <taxon>Fungi</taxon>
        <taxon>Fungi incertae sedis</taxon>
        <taxon>Mucoromycota</taxon>
        <taxon>Glomeromycotina</taxon>
        <taxon>Glomeromycetes</taxon>
        <taxon>Archaeosporales</taxon>
        <taxon>Ambisporaceae</taxon>
        <taxon>Ambispora</taxon>
    </lineage>
</organism>
<feature type="domain" description="MACPF-like" evidence="1">
    <location>
        <begin position="153"/>
        <end position="357"/>
    </location>
</feature>
<keyword evidence="3" id="KW-1185">Reference proteome</keyword>
<sequence>MKPIFSEKLVPINVYVNDDTPILLKLPITAKLTEIREILSERYRIKMGQKTCFLCLLKDGSPRIPCYEETDYFLKDIIDLNKNLKIKGEIEPEWIDIAEKNSLECGLFFTDDGPSYARKRAFKIVKYPEKILPNQITIDEELNCKTETDNFRAKNLFVTANLDANLPHIPIPANLGTSYHSKSVKHSNNVNLKTYQKSIRIKAIFSMTKSEVVPTDEFVSAVDLALEKNCRESIEQVTKEFGEFWCKKLGIGGSILYFKKGESIIDETKNDKDSRNYINFGIGGTVGKCKEVSRKTEVTSEYSCFQRRGGLEILLLEQGISGWITSLEDYKTWEVAAYSDDIHSIFDILDDERRKKVAAALGKRIIDSQVVKLDFSLDIFTPYPYIYKIPKRYDLSNCQIFVTEMKDDNSNAIFASRVHYIINDNENINDKKQPVILLHRLGSLNKTRKTQSFSIKLGWIVLGTSTMLNLSNEPVFESGESVKDEPVFESGESSITVKNEHCSAIICSYEQDPSKAIDGSYKKDPNKGLLATFVSKSKEDYEMSKFIMGSHFVYNKDGIKVCAFCYDLEERKLVYQLDKLNTEFSINYSIITGQQNNKFGQAQIKSASVRNPLNQKKRYKISFENYKHLTSQHENVQFTATSSTHSTQSCLQNPIFVNLIMNECPKNGKCPHGVLNPTPKHAEFKSLYSVDMDNGSIAYFRAN</sequence>
<dbReference type="EMBL" id="CAJVPS010001653">
    <property type="protein sequence ID" value="CAG8546230.1"/>
    <property type="molecule type" value="Genomic_DNA"/>
</dbReference>
<reference evidence="2" key="1">
    <citation type="submission" date="2021-06" db="EMBL/GenBank/DDBJ databases">
        <authorList>
            <person name="Kallberg Y."/>
            <person name="Tangrot J."/>
            <person name="Rosling A."/>
        </authorList>
    </citation>
    <scope>NUCLEOTIDE SEQUENCE</scope>
    <source>
        <strain evidence="2">FL130A</strain>
    </source>
</reference>
<name>A0A9N9AYH6_9GLOM</name>
<dbReference type="Pfam" id="PF22693">
    <property type="entry name" value="MACPF_1"/>
    <property type="match status" value="1"/>
</dbReference>